<dbReference type="EMBL" id="MHQC01000001">
    <property type="protein sequence ID" value="OGZ95997.1"/>
    <property type="molecule type" value="Genomic_DNA"/>
</dbReference>
<accession>A0A1G2K993</accession>
<organism evidence="2 3">
    <name type="scientific">Candidatus Sungbacteria bacterium RIFCSPHIGHO2_01_FULL_47_32</name>
    <dbReference type="NCBI Taxonomy" id="1802264"/>
    <lineage>
        <taxon>Bacteria</taxon>
        <taxon>Candidatus Sungiibacteriota</taxon>
    </lineage>
</organism>
<evidence type="ECO:0000313" key="2">
    <source>
        <dbReference type="EMBL" id="OGZ95997.1"/>
    </source>
</evidence>
<comment type="caution">
    <text evidence="2">The sequence shown here is derived from an EMBL/GenBank/DDBJ whole genome shotgun (WGS) entry which is preliminary data.</text>
</comment>
<keyword evidence="1" id="KW-0812">Transmembrane</keyword>
<evidence type="ECO:0000256" key="1">
    <source>
        <dbReference type="SAM" id="Phobius"/>
    </source>
</evidence>
<sequence>MFKRVLEKIPRPLLGGFRFPFLFVVRLTYGILACLAIAGLLLDGWIFYSYGYKALNSSASGVYKGQFKKAELQAIISSLDERQKKFESALEELNSR</sequence>
<proteinExistence type="predicted"/>
<reference evidence="2 3" key="1">
    <citation type="journal article" date="2016" name="Nat. Commun.">
        <title>Thousands of microbial genomes shed light on interconnected biogeochemical processes in an aquifer system.</title>
        <authorList>
            <person name="Anantharaman K."/>
            <person name="Brown C.T."/>
            <person name="Hug L.A."/>
            <person name="Sharon I."/>
            <person name="Castelle C.J."/>
            <person name="Probst A.J."/>
            <person name="Thomas B.C."/>
            <person name="Singh A."/>
            <person name="Wilkins M.J."/>
            <person name="Karaoz U."/>
            <person name="Brodie E.L."/>
            <person name="Williams K.H."/>
            <person name="Hubbard S.S."/>
            <person name="Banfield J.F."/>
        </authorList>
    </citation>
    <scope>NUCLEOTIDE SEQUENCE [LARGE SCALE GENOMIC DNA]</scope>
</reference>
<dbReference type="Proteomes" id="UP000177152">
    <property type="component" value="Unassembled WGS sequence"/>
</dbReference>
<gene>
    <name evidence="2" type="ORF">A2633_01575</name>
</gene>
<keyword evidence="1" id="KW-1133">Transmembrane helix</keyword>
<evidence type="ECO:0000313" key="3">
    <source>
        <dbReference type="Proteomes" id="UP000177152"/>
    </source>
</evidence>
<keyword evidence="1" id="KW-0472">Membrane</keyword>
<dbReference type="AlphaFoldDB" id="A0A1G2K993"/>
<protein>
    <submittedName>
        <fullName evidence="2">Uncharacterized protein</fullName>
    </submittedName>
</protein>
<name>A0A1G2K993_9BACT</name>
<feature type="transmembrane region" description="Helical" evidence="1">
    <location>
        <begin position="21"/>
        <end position="48"/>
    </location>
</feature>